<accession>A0ABT2E8R0</accession>
<comment type="subcellular location">
    <subcellularLocation>
        <location evidence="1">Cell envelope</location>
    </subcellularLocation>
</comment>
<comment type="caution">
    <text evidence="8">The sequence shown here is derived from an EMBL/GenBank/DDBJ whole genome shotgun (WGS) entry which is preliminary data.</text>
</comment>
<keyword evidence="5 6" id="KW-0732">Signal</keyword>
<dbReference type="CDD" id="cd01146">
    <property type="entry name" value="FhuD"/>
    <property type="match status" value="1"/>
</dbReference>
<dbReference type="PANTHER" id="PTHR30532">
    <property type="entry name" value="IRON III DICITRATE-BINDING PERIPLASMIC PROTEIN"/>
    <property type="match status" value="1"/>
</dbReference>
<dbReference type="RefSeq" id="WP_259034461.1">
    <property type="nucleotide sequence ID" value="NZ_JAJISC010000001.1"/>
</dbReference>
<evidence type="ECO:0000256" key="2">
    <source>
        <dbReference type="ARBA" id="ARBA00008814"/>
    </source>
</evidence>
<dbReference type="InterPro" id="IPR051313">
    <property type="entry name" value="Bact_iron-sidero_bind"/>
</dbReference>
<reference evidence="8" key="1">
    <citation type="submission" date="2021-11" db="EMBL/GenBank/DDBJ databases">
        <title>Halomonas sp., isolated from a coastal aquaculture zone in Dongshan Bay.</title>
        <authorList>
            <person name="Lin W."/>
        </authorList>
    </citation>
    <scope>NUCLEOTIDE SEQUENCE</scope>
    <source>
        <strain evidence="8">Yzlin-01</strain>
    </source>
</reference>
<dbReference type="Pfam" id="PF01497">
    <property type="entry name" value="Peripla_BP_2"/>
    <property type="match status" value="1"/>
</dbReference>
<evidence type="ECO:0000259" key="7">
    <source>
        <dbReference type="PROSITE" id="PS50983"/>
    </source>
</evidence>
<dbReference type="InterPro" id="IPR002491">
    <property type="entry name" value="ABC_transptr_periplasmic_BD"/>
</dbReference>
<evidence type="ECO:0000313" key="9">
    <source>
        <dbReference type="Proteomes" id="UP001165542"/>
    </source>
</evidence>
<feature type="chain" id="PRO_5047371924" evidence="6">
    <location>
        <begin position="29"/>
        <end position="295"/>
    </location>
</feature>
<feature type="signal peptide" evidence="6">
    <location>
        <begin position="1"/>
        <end position="28"/>
    </location>
</feature>
<dbReference type="SUPFAM" id="SSF53807">
    <property type="entry name" value="Helical backbone' metal receptor"/>
    <property type="match status" value="1"/>
</dbReference>
<evidence type="ECO:0000313" key="8">
    <source>
        <dbReference type="EMBL" id="MCS2607958.1"/>
    </source>
</evidence>
<keyword evidence="4" id="KW-0410">Iron transport</keyword>
<keyword evidence="4" id="KW-0406">Ion transport</keyword>
<evidence type="ECO:0000256" key="5">
    <source>
        <dbReference type="ARBA" id="ARBA00022729"/>
    </source>
</evidence>
<sequence>MRATARLLFSLRAALVALLVGLPLGASAQVATLDWTIGETLLALDASVDGIAQVEDYHRWVSEPRVPDTVSDIGLRTQPNIELLAQLAPEVTLLSPMFAGLVPRLEEIAPTLSLDLYTPGTDTWEEILTLTRDIGSLTERDAAAEALIEQTHAQLAALRECLPPSAPLFMVQFIDARHVRVFGANSLYDAVTQQLGLENAWQDATNSWGFAQQGIEVLARYPEARLVIIEPLPLGTAAELERSGLWRQLPSVRRDDVLTLAPVWSFGALPSAQRFAHLLVEALDGDVSDARLAKR</sequence>
<proteinExistence type="inferred from homology"/>
<dbReference type="Proteomes" id="UP001165542">
    <property type="component" value="Unassembled WGS sequence"/>
</dbReference>
<dbReference type="PROSITE" id="PS50983">
    <property type="entry name" value="FE_B12_PBP"/>
    <property type="match status" value="1"/>
</dbReference>
<keyword evidence="4" id="KW-0408">Iron</keyword>
<organism evidence="8 9">
    <name type="scientific">Halomonas dongshanensis</name>
    <dbReference type="NCBI Taxonomy" id="2890835"/>
    <lineage>
        <taxon>Bacteria</taxon>
        <taxon>Pseudomonadati</taxon>
        <taxon>Pseudomonadota</taxon>
        <taxon>Gammaproteobacteria</taxon>
        <taxon>Oceanospirillales</taxon>
        <taxon>Halomonadaceae</taxon>
        <taxon>Halomonas</taxon>
    </lineage>
</organism>
<evidence type="ECO:0000256" key="6">
    <source>
        <dbReference type="SAM" id="SignalP"/>
    </source>
</evidence>
<name>A0ABT2E8R0_9GAMM</name>
<gene>
    <name evidence="8" type="ORF">LLY24_01305</name>
</gene>
<dbReference type="PANTHER" id="PTHR30532:SF1">
    <property type="entry name" value="IRON(3+)-HYDROXAMATE-BINDING PROTEIN FHUD"/>
    <property type="match status" value="1"/>
</dbReference>
<evidence type="ECO:0000256" key="4">
    <source>
        <dbReference type="ARBA" id="ARBA00022496"/>
    </source>
</evidence>
<evidence type="ECO:0000256" key="1">
    <source>
        <dbReference type="ARBA" id="ARBA00004196"/>
    </source>
</evidence>
<dbReference type="EMBL" id="JAJISC010000001">
    <property type="protein sequence ID" value="MCS2607958.1"/>
    <property type="molecule type" value="Genomic_DNA"/>
</dbReference>
<keyword evidence="3" id="KW-0813">Transport</keyword>
<dbReference type="Gene3D" id="3.40.50.1980">
    <property type="entry name" value="Nitrogenase molybdenum iron protein domain"/>
    <property type="match status" value="2"/>
</dbReference>
<comment type="similarity">
    <text evidence="2">Belongs to the bacterial solute-binding protein 8 family.</text>
</comment>
<keyword evidence="9" id="KW-1185">Reference proteome</keyword>
<dbReference type="PRINTS" id="PR01715">
    <property type="entry name" value="FERRIBNDNGPP"/>
</dbReference>
<protein>
    <submittedName>
        <fullName evidence="8">ABC transporter substrate-binding protein</fullName>
    </submittedName>
</protein>
<evidence type="ECO:0000256" key="3">
    <source>
        <dbReference type="ARBA" id="ARBA00022448"/>
    </source>
</evidence>
<feature type="domain" description="Fe/B12 periplasmic-binding" evidence="7">
    <location>
        <begin position="29"/>
        <end position="291"/>
    </location>
</feature>